<dbReference type="EMBL" id="BAAAZA010000001">
    <property type="protein sequence ID" value="GAA3846156.1"/>
    <property type="molecule type" value="Genomic_DNA"/>
</dbReference>
<comment type="caution">
    <text evidence="3">The sequence shown here is derived from an EMBL/GenBank/DDBJ whole genome shotgun (WGS) entry which is preliminary data.</text>
</comment>
<dbReference type="CDD" id="cd01830">
    <property type="entry name" value="XynE_like"/>
    <property type="match status" value="1"/>
</dbReference>
<dbReference type="RefSeq" id="WP_345545678.1">
    <property type="nucleotide sequence ID" value="NZ_BAAAZA010000001.1"/>
</dbReference>
<accession>A0ABP7JJ41</accession>
<dbReference type="InterPro" id="IPR013830">
    <property type="entry name" value="SGNH_hydro"/>
</dbReference>
<evidence type="ECO:0000256" key="1">
    <source>
        <dbReference type="SAM" id="SignalP"/>
    </source>
</evidence>
<organism evidence="3 4">
    <name type="scientific">Streptomyces lannensis</name>
    <dbReference type="NCBI Taxonomy" id="766498"/>
    <lineage>
        <taxon>Bacteria</taxon>
        <taxon>Bacillati</taxon>
        <taxon>Actinomycetota</taxon>
        <taxon>Actinomycetes</taxon>
        <taxon>Kitasatosporales</taxon>
        <taxon>Streptomycetaceae</taxon>
        <taxon>Streptomyces</taxon>
    </lineage>
</organism>
<reference evidence="4" key="1">
    <citation type="journal article" date="2019" name="Int. J. Syst. Evol. Microbiol.">
        <title>The Global Catalogue of Microorganisms (GCM) 10K type strain sequencing project: providing services to taxonomists for standard genome sequencing and annotation.</title>
        <authorList>
            <consortium name="The Broad Institute Genomics Platform"/>
            <consortium name="The Broad Institute Genome Sequencing Center for Infectious Disease"/>
            <person name="Wu L."/>
            <person name="Ma J."/>
        </authorList>
    </citation>
    <scope>NUCLEOTIDE SEQUENCE [LARGE SCALE GENOMIC DNA]</scope>
    <source>
        <strain evidence="4">JCM 16578</strain>
    </source>
</reference>
<dbReference type="SUPFAM" id="SSF52266">
    <property type="entry name" value="SGNH hydrolase"/>
    <property type="match status" value="1"/>
</dbReference>
<dbReference type="Proteomes" id="UP001501563">
    <property type="component" value="Unassembled WGS sequence"/>
</dbReference>
<dbReference type="PANTHER" id="PTHR43784:SF2">
    <property type="entry name" value="GDSL-LIKE LIPASE_ACYLHYDROLASE, PUTATIVE (AFU_ORTHOLOGUE AFUA_2G00820)-RELATED"/>
    <property type="match status" value="1"/>
</dbReference>
<evidence type="ECO:0000259" key="2">
    <source>
        <dbReference type="Pfam" id="PF13472"/>
    </source>
</evidence>
<keyword evidence="4" id="KW-1185">Reference proteome</keyword>
<evidence type="ECO:0000313" key="3">
    <source>
        <dbReference type="EMBL" id="GAA3846156.1"/>
    </source>
</evidence>
<protein>
    <submittedName>
        <fullName evidence="3">SGNH/GDSL hydrolase family protein</fullName>
    </submittedName>
</protein>
<evidence type="ECO:0000313" key="4">
    <source>
        <dbReference type="Proteomes" id="UP001501563"/>
    </source>
</evidence>
<feature type="chain" id="PRO_5045864308" evidence="1">
    <location>
        <begin position="27"/>
        <end position="410"/>
    </location>
</feature>
<name>A0ABP7JJ41_9ACTN</name>
<dbReference type="PANTHER" id="PTHR43784">
    <property type="entry name" value="GDSL-LIKE LIPASE/ACYLHYDROLASE, PUTATIVE (AFU_ORTHOLOGUE AFUA_2G00820)-RELATED"/>
    <property type="match status" value="1"/>
</dbReference>
<feature type="signal peptide" evidence="1">
    <location>
        <begin position="1"/>
        <end position="26"/>
    </location>
</feature>
<gene>
    <name evidence="3" type="ORF">GCM10022207_03720</name>
</gene>
<dbReference type="GO" id="GO:0016787">
    <property type="term" value="F:hydrolase activity"/>
    <property type="evidence" value="ECO:0007669"/>
    <property type="project" value="UniProtKB-KW"/>
</dbReference>
<dbReference type="Gene3D" id="3.40.50.1110">
    <property type="entry name" value="SGNH hydrolase"/>
    <property type="match status" value="1"/>
</dbReference>
<dbReference type="Pfam" id="PF13472">
    <property type="entry name" value="Lipase_GDSL_2"/>
    <property type="match status" value="1"/>
</dbReference>
<keyword evidence="1" id="KW-0732">Signal</keyword>
<proteinExistence type="predicted"/>
<keyword evidence="3" id="KW-0378">Hydrolase</keyword>
<feature type="domain" description="SGNH hydrolase-type esterase" evidence="2">
    <location>
        <begin position="213"/>
        <end position="398"/>
    </location>
</feature>
<dbReference type="InterPro" id="IPR053140">
    <property type="entry name" value="GDSL_Rv0518-like"/>
</dbReference>
<sequence>MINLARATVTLGRCLAVLALTLVSTAATLPGTADRAETAPQWAGTWEAAPSGTTSSLPGASIRNVVHISVGGVATRVRLSNRLGSAPLRLDAVTVALRRPDGPTGADAVPGSLHAATFDGATSVTVPAGQDRVTDLVPLGAPADCDLLVTVHTPADSGPATFHHTALQTNYVAKGGNRAADTDGAAYTSTVSSWYYVTGVDVLRPAGATSLVAFGDSLTDGTGSSYGANHRWPDLLSERLRTLPASRRPGVLNAGIAGNRLLLDGAGPNALARLDADVVSRAAVRTLVVLEGVNDIKGKPPQTDPGAYASAYRRIVDHAHAHGIRVIGATLTPFGGHPSWSPAREELRLEINALIRNGLFDEVADFDAAVRDPARPERIRPAYDPGDHLHFDDAGMRALAAAIDLTSVVR</sequence>
<dbReference type="InterPro" id="IPR036514">
    <property type="entry name" value="SGNH_hydro_sf"/>
</dbReference>